<keyword evidence="4 5" id="KW-0472">Membrane</keyword>
<dbReference type="PANTHER" id="PTHR37306:SF1">
    <property type="entry name" value="COLICIN V PRODUCTION PROTEIN"/>
    <property type="match status" value="1"/>
</dbReference>
<proteinExistence type="predicted"/>
<dbReference type="Proteomes" id="UP000886597">
    <property type="component" value="Unassembled WGS sequence"/>
</dbReference>
<name>A0AAN4UAX0_9ENTE</name>
<keyword evidence="3 5" id="KW-1133">Transmembrane helix</keyword>
<accession>A0AAN4UAX0</accession>
<evidence type="ECO:0000313" key="9">
    <source>
        <dbReference type="Proteomes" id="UP000886607"/>
    </source>
</evidence>
<keyword evidence="9" id="KW-1185">Reference proteome</keyword>
<gene>
    <name evidence="7" type="primary">cvpA_2</name>
    <name evidence="6" type="ORF">TK11N_05420</name>
    <name evidence="7" type="ORF">TK2N_05720</name>
</gene>
<keyword evidence="2 5" id="KW-0812">Transmembrane</keyword>
<comment type="subcellular location">
    <subcellularLocation>
        <location evidence="1">Membrane</location>
        <topology evidence="1">Multi-pass membrane protein</topology>
    </subcellularLocation>
</comment>
<dbReference type="GO" id="GO:0009403">
    <property type="term" value="P:toxin biosynthetic process"/>
    <property type="evidence" value="ECO:0007669"/>
    <property type="project" value="InterPro"/>
</dbReference>
<dbReference type="InterPro" id="IPR003825">
    <property type="entry name" value="Colicin-V_CvpA"/>
</dbReference>
<reference evidence="7" key="2">
    <citation type="journal article" date="2020" name="Int. Dairy J.">
        <title>Lactic acid bacterial diversity in Brie cheese focusing on salt concentration and pH of isolation medium and characterisation of halophilic and alkaliphilic lactic acid bacterial isolates.</title>
        <authorList>
            <person name="Unno R."/>
            <person name="Matsutani M."/>
            <person name="Suzuki T."/>
            <person name="Kodama K."/>
            <person name="Matsushita H."/>
            <person name="Yamasato K."/>
            <person name="Koizumi Y."/>
            <person name="Ishikawa M."/>
        </authorList>
    </citation>
    <scope>NUCLEOTIDE SEQUENCE</scope>
    <source>
        <strain evidence="7">7C1</strain>
        <strain evidence="6">8C4</strain>
    </source>
</reference>
<evidence type="ECO:0000256" key="3">
    <source>
        <dbReference type="ARBA" id="ARBA00022989"/>
    </source>
</evidence>
<dbReference type="EMBL" id="BKBO01000006">
    <property type="protein sequence ID" value="GEQ48690.1"/>
    <property type="molecule type" value="Genomic_DNA"/>
</dbReference>
<evidence type="ECO:0000313" key="6">
    <source>
        <dbReference type="EMBL" id="GEQ48690.1"/>
    </source>
</evidence>
<dbReference type="PANTHER" id="PTHR37306">
    <property type="entry name" value="COLICIN V PRODUCTION PROTEIN"/>
    <property type="match status" value="1"/>
</dbReference>
<evidence type="ECO:0000313" key="7">
    <source>
        <dbReference type="EMBL" id="GEQ53728.1"/>
    </source>
</evidence>
<reference evidence="7" key="1">
    <citation type="submission" date="2019-08" db="EMBL/GenBank/DDBJ databases">
        <authorList>
            <person name="Ishikawa M."/>
            <person name="Suzuki T."/>
            <person name="Matsutani M."/>
        </authorList>
    </citation>
    <scope>NUCLEOTIDE SEQUENCE</scope>
    <source>
        <strain evidence="7">7C1</strain>
        <strain evidence="6">8C4</strain>
    </source>
</reference>
<dbReference type="GO" id="GO:0016020">
    <property type="term" value="C:membrane"/>
    <property type="evidence" value="ECO:0007669"/>
    <property type="project" value="UniProtKB-SubCell"/>
</dbReference>
<feature type="transmembrane region" description="Helical" evidence="5">
    <location>
        <begin position="24"/>
        <end position="44"/>
    </location>
</feature>
<evidence type="ECO:0000313" key="8">
    <source>
        <dbReference type="Proteomes" id="UP000886597"/>
    </source>
</evidence>
<feature type="transmembrane region" description="Helical" evidence="5">
    <location>
        <begin position="107"/>
        <end position="131"/>
    </location>
</feature>
<dbReference type="EMBL" id="BKBQ01000006">
    <property type="protein sequence ID" value="GEQ53728.1"/>
    <property type="molecule type" value="Genomic_DNA"/>
</dbReference>
<evidence type="ECO:0000256" key="1">
    <source>
        <dbReference type="ARBA" id="ARBA00004141"/>
    </source>
</evidence>
<evidence type="ECO:0000256" key="4">
    <source>
        <dbReference type="ARBA" id="ARBA00023136"/>
    </source>
</evidence>
<dbReference type="Proteomes" id="UP000886607">
    <property type="component" value="Unassembled WGS sequence"/>
</dbReference>
<sequence length="163" mass="18057">MILTLIILLVLVSGLFTGLRRGLVFQIVDLTGFIVALAAAYLYFDNFAPYLRWIPYLGSSGGNVENFYYQAIAFLILFIGIRFLWNIVGSAFDFLANLPLLGMVNRWLGGAFGAVKGYLVIFILLNLVAFIPIFPVQQAVSDSTLAQTIVQDTPLLSEKVEEL</sequence>
<dbReference type="RefSeq" id="WP_202583558.1">
    <property type="nucleotide sequence ID" value="NZ_BKBO01000006.1"/>
</dbReference>
<organism evidence="7 8">
    <name type="scientific">Tetragenococcus koreensis</name>
    <dbReference type="NCBI Taxonomy" id="290335"/>
    <lineage>
        <taxon>Bacteria</taxon>
        <taxon>Bacillati</taxon>
        <taxon>Bacillota</taxon>
        <taxon>Bacilli</taxon>
        <taxon>Lactobacillales</taxon>
        <taxon>Enterococcaceae</taxon>
        <taxon>Tetragenococcus</taxon>
    </lineage>
</organism>
<comment type="caution">
    <text evidence="7">The sequence shown here is derived from an EMBL/GenBank/DDBJ whole genome shotgun (WGS) entry which is preliminary data.</text>
</comment>
<feature type="transmembrane region" description="Helical" evidence="5">
    <location>
        <begin position="67"/>
        <end position="87"/>
    </location>
</feature>
<evidence type="ECO:0000256" key="5">
    <source>
        <dbReference type="SAM" id="Phobius"/>
    </source>
</evidence>
<dbReference type="AlphaFoldDB" id="A0AAN4UAX0"/>
<evidence type="ECO:0000256" key="2">
    <source>
        <dbReference type="ARBA" id="ARBA00022692"/>
    </source>
</evidence>
<protein>
    <submittedName>
        <fullName evidence="7">Colicin V production protein</fullName>
    </submittedName>
</protein>
<dbReference type="Pfam" id="PF02674">
    <property type="entry name" value="Colicin_V"/>
    <property type="match status" value="1"/>
</dbReference>